<organism evidence="2 3">
    <name type="scientific">Tribolium castaneum</name>
    <name type="common">Red flour beetle</name>
    <dbReference type="NCBI Taxonomy" id="7070"/>
    <lineage>
        <taxon>Eukaryota</taxon>
        <taxon>Metazoa</taxon>
        <taxon>Ecdysozoa</taxon>
        <taxon>Arthropoda</taxon>
        <taxon>Hexapoda</taxon>
        <taxon>Insecta</taxon>
        <taxon>Pterygota</taxon>
        <taxon>Neoptera</taxon>
        <taxon>Endopterygota</taxon>
        <taxon>Coleoptera</taxon>
        <taxon>Polyphaga</taxon>
        <taxon>Cucujiformia</taxon>
        <taxon>Tenebrionidae</taxon>
        <taxon>Tenebrionidae incertae sedis</taxon>
        <taxon>Tribolium</taxon>
    </lineage>
</organism>
<dbReference type="eggNOG" id="ENOG502RGXE">
    <property type="taxonomic scope" value="Eukaryota"/>
</dbReference>
<name>D6WCD4_TRICA</name>
<dbReference type="Proteomes" id="UP000007266">
    <property type="component" value="Linkage group 2"/>
</dbReference>
<dbReference type="HOGENOM" id="CLU_895251_0_0_1"/>
<sequence>MEQEKLIGKKGKPIRTPAREIVANVMTFMEREAEQNAVVVPLKNFKRRVLEATGMSEKTYRAIKKETTAIATGQKPKFTTPRKQYPHPAPKITFDEGEEQAIRRIIYKFQVTEKRNPTLKGAGCGKTKDNRKLLMEFYDIRYKKIVNLKKLMQYRSGERPIFYIDETYINSDHTTPMQWYDDTDLGLRKPVAKERRHIIVHAGNEYGFVNNALLIVVNQVWGIGAEEWAAICQHVTKVEDEYIVREPMLDHYLEEFEFVVNTGSSDEEVFDVSSSEDDKDPYKLSAPTDPSPQPHFKIWELLLWNNLPSAV</sequence>
<feature type="compositionally biased region" description="Acidic residues" evidence="1">
    <location>
        <begin position="269"/>
        <end position="279"/>
    </location>
</feature>
<proteinExistence type="predicted"/>
<keyword evidence="3" id="KW-1185">Reference proteome</keyword>
<dbReference type="AlphaFoldDB" id="D6WCD4"/>
<dbReference type="PhylomeDB" id="D6WCD4"/>
<dbReference type="EMBL" id="KQ971311">
    <property type="protein sequence ID" value="EEZ98892.1"/>
    <property type="molecule type" value="Genomic_DNA"/>
</dbReference>
<gene>
    <name evidence="2" type="primary">GLEAN_04507</name>
    <name evidence="2" type="ORF">TcasGA2_TC004507</name>
</gene>
<feature type="region of interest" description="Disordered" evidence="1">
    <location>
        <begin position="269"/>
        <end position="291"/>
    </location>
</feature>
<dbReference type="OMA" id="NERNCEI"/>
<reference evidence="2 3" key="2">
    <citation type="journal article" date="2010" name="Nucleic Acids Res.">
        <title>BeetleBase in 2010: revisions to provide comprehensive genomic information for Tribolium castaneum.</title>
        <authorList>
            <person name="Kim H.S."/>
            <person name="Murphy T."/>
            <person name="Xia J."/>
            <person name="Caragea D."/>
            <person name="Park Y."/>
            <person name="Beeman R.W."/>
            <person name="Lorenzen M.D."/>
            <person name="Butcher S."/>
            <person name="Manak J.R."/>
            <person name="Brown S.J."/>
        </authorList>
    </citation>
    <scope>GENOME REANNOTATION</scope>
    <source>
        <strain evidence="2 3">Georgia GA2</strain>
    </source>
</reference>
<evidence type="ECO:0000313" key="3">
    <source>
        <dbReference type="Proteomes" id="UP000007266"/>
    </source>
</evidence>
<evidence type="ECO:0000313" key="2">
    <source>
        <dbReference type="EMBL" id="EEZ98892.1"/>
    </source>
</evidence>
<evidence type="ECO:0000256" key="1">
    <source>
        <dbReference type="SAM" id="MobiDB-lite"/>
    </source>
</evidence>
<protein>
    <submittedName>
        <fullName evidence="2">Uncharacterized protein</fullName>
    </submittedName>
</protein>
<accession>D6WCD4</accession>
<reference evidence="2 3" key="1">
    <citation type="journal article" date="2008" name="Nature">
        <title>The genome of the model beetle and pest Tribolium castaneum.</title>
        <authorList>
            <consortium name="Tribolium Genome Sequencing Consortium"/>
            <person name="Richards S."/>
            <person name="Gibbs R.A."/>
            <person name="Weinstock G.M."/>
            <person name="Brown S.J."/>
            <person name="Denell R."/>
            <person name="Beeman R.W."/>
            <person name="Gibbs R."/>
            <person name="Beeman R.W."/>
            <person name="Brown S.J."/>
            <person name="Bucher G."/>
            <person name="Friedrich M."/>
            <person name="Grimmelikhuijzen C.J."/>
            <person name="Klingler M."/>
            <person name="Lorenzen M."/>
            <person name="Richards S."/>
            <person name="Roth S."/>
            <person name="Schroder R."/>
            <person name="Tautz D."/>
            <person name="Zdobnov E.M."/>
            <person name="Muzny D."/>
            <person name="Gibbs R.A."/>
            <person name="Weinstock G.M."/>
            <person name="Attaway T."/>
            <person name="Bell S."/>
            <person name="Buhay C.J."/>
            <person name="Chandrabose M.N."/>
            <person name="Chavez D."/>
            <person name="Clerk-Blankenburg K.P."/>
            <person name="Cree A."/>
            <person name="Dao M."/>
            <person name="Davis C."/>
            <person name="Chacko J."/>
            <person name="Dinh H."/>
            <person name="Dugan-Rocha S."/>
            <person name="Fowler G."/>
            <person name="Garner T.T."/>
            <person name="Garnes J."/>
            <person name="Gnirke A."/>
            <person name="Hawes A."/>
            <person name="Hernandez J."/>
            <person name="Hines S."/>
            <person name="Holder M."/>
            <person name="Hume J."/>
            <person name="Jhangiani S.N."/>
            <person name="Joshi V."/>
            <person name="Khan Z.M."/>
            <person name="Jackson L."/>
            <person name="Kovar C."/>
            <person name="Kowis A."/>
            <person name="Lee S."/>
            <person name="Lewis L.R."/>
            <person name="Margolis J."/>
            <person name="Morgan M."/>
            <person name="Nazareth L.V."/>
            <person name="Nguyen N."/>
            <person name="Okwuonu G."/>
            <person name="Parker D."/>
            <person name="Richards S."/>
            <person name="Ruiz S.J."/>
            <person name="Santibanez J."/>
            <person name="Savard J."/>
            <person name="Scherer S.E."/>
            <person name="Schneider B."/>
            <person name="Sodergren E."/>
            <person name="Tautz D."/>
            <person name="Vattahil S."/>
            <person name="Villasana D."/>
            <person name="White C.S."/>
            <person name="Wright R."/>
            <person name="Park Y."/>
            <person name="Beeman R.W."/>
            <person name="Lord J."/>
            <person name="Oppert B."/>
            <person name="Lorenzen M."/>
            <person name="Brown S."/>
            <person name="Wang L."/>
            <person name="Savard J."/>
            <person name="Tautz D."/>
            <person name="Richards S."/>
            <person name="Weinstock G."/>
            <person name="Gibbs R.A."/>
            <person name="Liu Y."/>
            <person name="Worley K."/>
            <person name="Weinstock G."/>
            <person name="Elsik C.G."/>
            <person name="Reese J.T."/>
            <person name="Elhaik E."/>
            <person name="Landan G."/>
            <person name="Graur D."/>
            <person name="Arensburger P."/>
            <person name="Atkinson P."/>
            <person name="Beeman R.W."/>
            <person name="Beidler J."/>
            <person name="Brown S.J."/>
            <person name="Demuth J.P."/>
            <person name="Drury D.W."/>
            <person name="Du Y.Z."/>
            <person name="Fujiwara H."/>
            <person name="Lorenzen M."/>
            <person name="Maselli V."/>
            <person name="Osanai M."/>
            <person name="Park Y."/>
            <person name="Robertson H.M."/>
            <person name="Tu Z."/>
            <person name="Wang J.J."/>
            <person name="Wang S."/>
            <person name="Richards S."/>
            <person name="Song H."/>
            <person name="Zhang L."/>
            <person name="Sodergren E."/>
            <person name="Werner D."/>
            <person name="Stanke M."/>
            <person name="Morgenstern B."/>
            <person name="Solovyev V."/>
            <person name="Kosarev P."/>
            <person name="Brown G."/>
            <person name="Chen H.C."/>
            <person name="Ermolaeva O."/>
            <person name="Hlavina W."/>
            <person name="Kapustin Y."/>
            <person name="Kiryutin B."/>
            <person name="Kitts P."/>
            <person name="Maglott D."/>
            <person name="Pruitt K."/>
            <person name="Sapojnikov V."/>
            <person name="Souvorov A."/>
            <person name="Mackey A.J."/>
            <person name="Waterhouse R.M."/>
            <person name="Wyder S."/>
            <person name="Zdobnov E.M."/>
            <person name="Zdobnov E.M."/>
            <person name="Wyder S."/>
            <person name="Kriventseva E.V."/>
            <person name="Kadowaki T."/>
            <person name="Bork P."/>
            <person name="Aranda M."/>
            <person name="Bao R."/>
            <person name="Beermann A."/>
            <person name="Berns N."/>
            <person name="Bolognesi R."/>
            <person name="Bonneton F."/>
            <person name="Bopp D."/>
            <person name="Brown S.J."/>
            <person name="Bucher G."/>
            <person name="Butts T."/>
            <person name="Chaumot A."/>
            <person name="Denell R.E."/>
            <person name="Ferrier D.E."/>
            <person name="Friedrich M."/>
            <person name="Gordon C.M."/>
            <person name="Jindra M."/>
            <person name="Klingler M."/>
            <person name="Lan Q."/>
            <person name="Lattorff H.M."/>
            <person name="Laudet V."/>
            <person name="von Levetsow C."/>
            <person name="Liu Z."/>
            <person name="Lutz R."/>
            <person name="Lynch J.A."/>
            <person name="da Fonseca R.N."/>
            <person name="Posnien N."/>
            <person name="Reuter R."/>
            <person name="Roth S."/>
            <person name="Savard J."/>
            <person name="Schinko J.B."/>
            <person name="Schmitt C."/>
            <person name="Schoppmeier M."/>
            <person name="Schroder R."/>
            <person name="Shippy T.D."/>
            <person name="Simonnet F."/>
            <person name="Marques-Souza H."/>
            <person name="Tautz D."/>
            <person name="Tomoyasu Y."/>
            <person name="Trauner J."/>
            <person name="Van der Zee M."/>
            <person name="Vervoort M."/>
            <person name="Wittkopp N."/>
            <person name="Wimmer E.A."/>
            <person name="Yang X."/>
            <person name="Jones A.K."/>
            <person name="Sattelle D.B."/>
            <person name="Ebert P.R."/>
            <person name="Nelson D."/>
            <person name="Scott J.G."/>
            <person name="Beeman R.W."/>
            <person name="Muthukrishnan S."/>
            <person name="Kramer K.J."/>
            <person name="Arakane Y."/>
            <person name="Beeman R.W."/>
            <person name="Zhu Q."/>
            <person name="Hogenkamp D."/>
            <person name="Dixit R."/>
            <person name="Oppert B."/>
            <person name="Jiang H."/>
            <person name="Zou Z."/>
            <person name="Marshall J."/>
            <person name="Elpidina E."/>
            <person name="Vinokurov K."/>
            <person name="Oppert C."/>
            <person name="Zou Z."/>
            <person name="Evans J."/>
            <person name="Lu Z."/>
            <person name="Zhao P."/>
            <person name="Sumathipala N."/>
            <person name="Altincicek B."/>
            <person name="Vilcinskas A."/>
            <person name="Williams M."/>
            <person name="Hultmark D."/>
            <person name="Hetru C."/>
            <person name="Jiang H."/>
            <person name="Grimmelikhuijzen C.J."/>
            <person name="Hauser F."/>
            <person name="Cazzamali G."/>
            <person name="Williamson M."/>
            <person name="Park Y."/>
            <person name="Li B."/>
            <person name="Tanaka Y."/>
            <person name="Predel R."/>
            <person name="Neupert S."/>
            <person name="Schachtner J."/>
            <person name="Verleyen P."/>
            <person name="Raible F."/>
            <person name="Bork P."/>
            <person name="Friedrich M."/>
            <person name="Walden K.K."/>
            <person name="Robertson H.M."/>
            <person name="Angeli S."/>
            <person name="Foret S."/>
            <person name="Bucher G."/>
            <person name="Schuetz S."/>
            <person name="Maleszka R."/>
            <person name="Wimmer E.A."/>
            <person name="Beeman R.W."/>
            <person name="Lorenzen M."/>
            <person name="Tomoyasu Y."/>
            <person name="Miller S.C."/>
            <person name="Grossmann D."/>
            <person name="Bucher G."/>
        </authorList>
    </citation>
    <scope>NUCLEOTIDE SEQUENCE [LARGE SCALE GENOMIC DNA]</scope>
    <source>
        <strain evidence="2 3">Georgia GA2</strain>
    </source>
</reference>